<name>S7Q1I1_GLOTA</name>
<dbReference type="Proteomes" id="UP000030669">
    <property type="component" value="Unassembled WGS sequence"/>
</dbReference>
<dbReference type="InterPro" id="IPR011009">
    <property type="entry name" value="Kinase-like_dom_sf"/>
</dbReference>
<reference evidence="1 2" key="1">
    <citation type="journal article" date="2012" name="Science">
        <title>The Paleozoic origin of enzymatic lignin decomposition reconstructed from 31 fungal genomes.</title>
        <authorList>
            <person name="Floudas D."/>
            <person name="Binder M."/>
            <person name="Riley R."/>
            <person name="Barry K."/>
            <person name="Blanchette R.A."/>
            <person name="Henrissat B."/>
            <person name="Martinez A.T."/>
            <person name="Otillar R."/>
            <person name="Spatafora J.W."/>
            <person name="Yadav J.S."/>
            <person name="Aerts A."/>
            <person name="Benoit I."/>
            <person name="Boyd A."/>
            <person name="Carlson A."/>
            <person name="Copeland A."/>
            <person name="Coutinho P.M."/>
            <person name="de Vries R.P."/>
            <person name="Ferreira P."/>
            <person name="Findley K."/>
            <person name="Foster B."/>
            <person name="Gaskell J."/>
            <person name="Glotzer D."/>
            <person name="Gorecki P."/>
            <person name="Heitman J."/>
            <person name="Hesse C."/>
            <person name="Hori C."/>
            <person name="Igarashi K."/>
            <person name="Jurgens J.A."/>
            <person name="Kallen N."/>
            <person name="Kersten P."/>
            <person name="Kohler A."/>
            <person name="Kuees U."/>
            <person name="Kumar T.K.A."/>
            <person name="Kuo A."/>
            <person name="LaButti K."/>
            <person name="Larrondo L.F."/>
            <person name="Lindquist E."/>
            <person name="Ling A."/>
            <person name="Lombard V."/>
            <person name="Lucas S."/>
            <person name="Lundell T."/>
            <person name="Martin R."/>
            <person name="McLaughlin D.J."/>
            <person name="Morgenstern I."/>
            <person name="Morin E."/>
            <person name="Murat C."/>
            <person name="Nagy L.G."/>
            <person name="Nolan M."/>
            <person name="Ohm R.A."/>
            <person name="Patyshakuliyeva A."/>
            <person name="Rokas A."/>
            <person name="Ruiz-Duenas F.J."/>
            <person name="Sabat G."/>
            <person name="Salamov A."/>
            <person name="Samejima M."/>
            <person name="Schmutz J."/>
            <person name="Slot J.C."/>
            <person name="St John F."/>
            <person name="Stenlid J."/>
            <person name="Sun H."/>
            <person name="Sun S."/>
            <person name="Syed K."/>
            <person name="Tsang A."/>
            <person name="Wiebenga A."/>
            <person name="Young D."/>
            <person name="Pisabarro A."/>
            <person name="Eastwood D.C."/>
            <person name="Martin F."/>
            <person name="Cullen D."/>
            <person name="Grigoriev I.V."/>
            <person name="Hibbett D.S."/>
        </authorList>
    </citation>
    <scope>NUCLEOTIDE SEQUENCE [LARGE SCALE GENOMIC DNA]</scope>
    <source>
        <strain evidence="1 2">ATCC 11539</strain>
    </source>
</reference>
<feature type="non-terminal residue" evidence="1">
    <location>
        <position position="57"/>
    </location>
</feature>
<dbReference type="EMBL" id="KB469306">
    <property type="protein sequence ID" value="EPQ53377.1"/>
    <property type="molecule type" value="Genomic_DNA"/>
</dbReference>
<keyword evidence="2" id="KW-1185">Reference proteome</keyword>
<sequence length="57" mass="6214">VRKAVEHKLALLHEAGYVHGDVRDVNVLVCGADGSGEKDVLLVDWDWAGRGAEARYP</sequence>
<gene>
    <name evidence="1" type="ORF">GLOTRDRAFT_17241</name>
</gene>
<feature type="non-terminal residue" evidence="1">
    <location>
        <position position="1"/>
    </location>
</feature>
<organism evidence="1 2">
    <name type="scientific">Gloeophyllum trabeum (strain ATCC 11539 / FP-39264 / Madison 617)</name>
    <name type="common">Brown rot fungus</name>
    <dbReference type="NCBI Taxonomy" id="670483"/>
    <lineage>
        <taxon>Eukaryota</taxon>
        <taxon>Fungi</taxon>
        <taxon>Dikarya</taxon>
        <taxon>Basidiomycota</taxon>
        <taxon>Agaricomycotina</taxon>
        <taxon>Agaricomycetes</taxon>
        <taxon>Gloeophyllales</taxon>
        <taxon>Gloeophyllaceae</taxon>
        <taxon>Gloeophyllum</taxon>
    </lineage>
</organism>
<dbReference type="KEGG" id="gtr:GLOTRDRAFT_17241"/>
<dbReference type="HOGENOM" id="CLU_013871_3_1_1"/>
<evidence type="ECO:0000313" key="1">
    <source>
        <dbReference type="EMBL" id="EPQ53377.1"/>
    </source>
</evidence>
<accession>S7Q1I1</accession>
<dbReference type="SUPFAM" id="SSF56112">
    <property type="entry name" value="Protein kinase-like (PK-like)"/>
    <property type="match status" value="1"/>
</dbReference>
<dbReference type="RefSeq" id="XP_007868152.1">
    <property type="nucleotide sequence ID" value="XM_007869961.1"/>
</dbReference>
<dbReference type="GeneID" id="19304929"/>
<evidence type="ECO:0008006" key="3">
    <source>
        <dbReference type="Google" id="ProtNLM"/>
    </source>
</evidence>
<evidence type="ECO:0000313" key="2">
    <source>
        <dbReference type="Proteomes" id="UP000030669"/>
    </source>
</evidence>
<dbReference type="AlphaFoldDB" id="S7Q1I1"/>
<proteinExistence type="predicted"/>
<protein>
    <recommendedName>
        <fullName evidence="3">Non-specific serine/threonine protein kinase</fullName>
    </recommendedName>
</protein>
<dbReference type="OrthoDB" id="4062651at2759"/>